<evidence type="ECO:0000256" key="8">
    <source>
        <dbReference type="ARBA" id="ARBA00023014"/>
    </source>
</evidence>
<keyword evidence="8" id="KW-0411">Iron-sulfur</keyword>
<dbReference type="PANTHER" id="PTHR21266">
    <property type="entry name" value="IRON-SULFUR DOMAIN CONTAINING PROTEIN"/>
    <property type="match status" value="1"/>
</dbReference>
<keyword evidence="5" id="KW-1133">Transmembrane helix</keyword>
<evidence type="ECO:0000256" key="2">
    <source>
        <dbReference type="ARBA" id="ARBA00022692"/>
    </source>
</evidence>
<dbReference type="GO" id="GO:0046872">
    <property type="term" value="F:metal ion binding"/>
    <property type="evidence" value="ECO:0007669"/>
    <property type="project" value="UniProtKB-KW"/>
</dbReference>
<keyword evidence="12" id="KW-1185">Reference proteome</keyword>
<keyword evidence="7" id="KW-0408">Iron</keyword>
<dbReference type="Proteomes" id="UP000291933">
    <property type="component" value="Unassembled WGS sequence"/>
</dbReference>
<accession>A0A4Q9KQB4</accession>
<name>A0A4Q9KQB4_PROTD</name>
<dbReference type="GO" id="GO:0016705">
    <property type="term" value="F:oxidoreductase activity, acting on paired donors, with incorporation or reduction of molecular oxygen"/>
    <property type="evidence" value="ECO:0007669"/>
    <property type="project" value="UniProtKB-ARBA"/>
</dbReference>
<sequence>MTADASGTWTPLVASAEVTKQPQRIVLAGVALVVWRAARGRPAVFIDRCPHKDFPLSSGRRTFFGRLVCDAHGWEFVADGTCVRAPGRPWSEVAGRHASVVECREAGGQLWVRTTPEGTPLVG</sequence>
<dbReference type="SUPFAM" id="SSF50022">
    <property type="entry name" value="ISP domain"/>
    <property type="match status" value="1"/>
</dbReference>
<dbReference type="RefSeq" id="WP_131170662.1">
    <property type="nucleotide sequence ID" value="NZ_FXTL01000001.1"/>
</dbReference>
<keyword evidence="9" id="KW-0472">Membrane</keyword>
<dbReference type="Gene3D" id="2.102.10.10">
    <property type="entry name" value="Rieske [2Fe-2S] iron-sulphur domain"/>
    <property type="match status" value="1"/>
</dbReference>
<evidence type="ECO:0000313" key="12">
    <source>
        <dbReference type="Proteomes" id="UP000291933"/>
    </source>
</evidence>
<keyword evidence="3" id="KW-0001">2Fe-2S</keyword>
<comment type="subcellular location">
    <subcellularLocation>
        <location evidence="1">Membrane</location>
    </subcellularLocation>
</comment>
<dbReference type="PROSITE" id="PS51296">
    <property type="entry name" value="RIESKE"/>
    <property type="match status" value="1"/>
</dbReference>
<evidence type="ECO:0000256" key="9">
    <source>
        <dbReference type="ARBA" id="ARBA00023136"/>
    </source>
</evidence>
<dbReference type="GO" id="GO:0004497">
    <property type="term" value="F:monooxygenase activity"/>
    <property type="evidence" value="ECO:0007669"/>
    <property type="project" value="UniProtKB-ARBA"/>
</dbReference>
<dbReference type="EMBL" id="SDMR01000001">
    <property type="protein sequence ID" value="TBT96250.1"/>
    <property type="molecule type" value="Genomic_DNA"/>
</dbReference>
<dbReference type="Pfam" id="PF00355">
    <property type="entry name" value="Rieske"/>
    <property type="match status" value="1"/>
</dbReference>
<keyword evidence="4" id="KW-0479">Metal-binding</keyword>
<evidence type="ECO:0000256" key="4">
    <source>
        <dbReference type="ARBA" id="ARBA00022723"/>
    </source>
</evidence>
<comment type="caution">
    <text evidence="11">The sequence shown here is derived from an EMBL/GenBank/DDBJ whole genome shotgun (WGS) entry which is preliminary data.</text>
</comment>
<evidence type="ECO:0000256" key="6">
    <source>
        <dbReference type="ARBA" id="ARBA00023002"/>
    </source>
</evidence>
<gene>
    <name evidence="11" type="ORF">ET996_00845</name>
</gene>
<evidence type="ECO:0000259" key="10">
    <source>
        <dbReference type="PROSITE" id="PS51296"/>
    </source>
</evidence>
<dbReference type="PANTHER" id="PTHR21266:SF32">
    <property type="entry name" value="CHOLESTEROL 7-DESATURASE NVD"/>
    <property type="match status" value="1"/>
</dbReference>
<evidence type="ECO:0000256" key="5">
    <source>
        <dbReference type="ARBA" id="ARBA00022989"/>
    </source>
</evidence>
<proteinExistence type="predicted"/>
<evidence type="ECO:0000256" key="3">
    <source>
        <dbReference type="ARBA" id="ARBA00022714"/>
    </source>
</evidence>
<dbReference type="AlphaFoldDB" id="A0A4Q9KQB4"/>
<feature type="domain" description="Rieske" evidence="10">
    <location>
        <begin position="9"/>
        <end position="112"/>
    </location>
</feature>
<dbReference type="InterPro" id="IPR050584">
    <property type="entry name" value="Cholesterol_7-desaturase"/>
</dbReference>
<evidence type="ECO:0000313" key="11">
    <source>
        <dbReference type="EMBL" id="TBT96250.1"/>
    </source>
</evidence>
<dbReference type="GO" id="GO:0016020">
    <property type="term" value="C:membrane"/>
    <property type="evidence" value="ECO:0007669"/>
    <property type="project" value="UniProtKB-SubCell"/>
</dbReference>
<organism evidence="11 12">
    <name type="scientific">Propioniciclava tarda</name>
    <dbReference type="NCBI Taxonomy" id="433330"/>
    <lineage>
        <taxon>Bacteria</taxon>
        <taxon>Bacillati</taxon>
        <taxon>Actinomycetota</taxon>
        <taxon>Actinomycetes</taxon>
        <taxon>Propionibacteriales</taxon>
        <taxon>Propionibacteriaceae</taxon>
        <taxon>Propioniciclava</taxon>
    </lineage>
</organism>
<protein>
    <recommendedName>
        <fullName evidence="10">Rieske domain-containing protein</fullName>
    </recommendedName>
</protein>
<keyword evidence="6" id="KW-0560">Oxidoreductase</keyword>
<dbReference type="GO" id="GO:0005737">
    <property type="term" value="C:cytoplasm"/>
    <property type="evidence" value="ECO:0007669"/>
    <property type="project" value="TreeGrafter"/>
</dbReference>
<keyword evidence="2" id="KW-0812">Transmembrane</keyword>
<evidence type="ECO:0000256" key="1">
    <source>
        <dbReference type="ARBA" id="ARBA00004370"/>
    </source>
</evidence>
<dbReference type="InterPro" id="IPR036922">
    <property type="entry name" value="Rieske_2Fe-2S_sf"/>
</dbReference>
<dbReference type="GO" id="GO:0051537">
    <property type="term" value="F:2 iron, 2 sulfur cluster binding"/>
    <property type="evidence" value="ECO:0007669"/>
    <property type="project" value="UniProtKB-KW"/>
</dbReference>
<dbReference type="InterPro" id="IPR017941">
    <property type="entry name" value="Rieske_2Fe-2S"/>
</dbReference>
<reference evidence="11 12" key="1">
    <citation type="submission" date="2019-01" db="EMBL/GenBank/DDBJ databases">
        <title>Lactibacter flavus gen. nov., sp. nov., a novel bacterium of the family Propionibacteriaceae isolated from raw milk and dairy products.</title>
        <authorList>
            <person name="Huptas C."/>
            <person name="Wenning M."/>
            <person name="Breitenwieser F."/>
            <person name="Doll E."/>
            <person name="Von Neubeck M."/>
            <person name="Busse H.-J."/>
            <person name="Scherer S."/>
        </authorList>
    </citation>
    <scope>NUCLEOTIDE SEQUENCE [LARGE SCALE GENOMIC DNA]</scope>
    <source>
        <strain evidence="11 12">DSM 22130</strain>
    </source>
</reference>
<evidence type="ECO:0000256" key="7">
    <source>
        <dbReference type="ARBA" id="ARBA00023004"/>
    </source>
</evidence>
<dbReference type="OrthoDB" id="5243643at2"/>